<dbReference type="InterPro" id="IPR049166">
    <property type="entry name" value="GH39_cat"/>
</dbReference>
<keyword evidence="4" id="KW-0326">Glycosidase</keyword>
<dbReference type="Gene3D" id="3.20.20.80">
    <property type="entry name" value="Glycosidases"/>
    <property type="match status" value="1"/>
</dbReference>
<dbReference type="InterPro" id="IPR013783">
    <property type="entry name" value="Ig-like_fold"/>
</dbReference>
<evidence type="ECO:0000256" key="1">
    <source>
        <dbReference type="ARBA" id="ARBA00008875"/>
    </source>
</evidence>
<dbReference type="InterPro" id="IPR000514">
    <property type="entry name" value="Glyco_hydro_39"/>
</dbReference>
<dbReference type="AlphaFoldDB" id="A0A084VKV0"/>
<dbReference type="GO" id="GO:0005975">
    <property type="term" value="P:carbohydrate metabolic process"/>
    <property type="evidence" value="ECO:0007669"/>
    <property type="project" value="InterPro"/>
</dbReference>
<dbReference type="Pfam" id="PF21200">
    <property type="entry name" value="Glyco_hydro_39_C"/>
    <property type="match status" value="1"/>
</dbReference>
<dbReference type="EMBL" id="ATLV01014308">
    <property type="status" value="NOT_ANNOTATED_CDS"/>
    <property type="molecule type" value="Genomic_DNA"/>
</dbReference>
<protein>
    <submittedName>
        <fullName evidence="9">AGAP010549-PA-like protein</fullName>
    </submittedName>
</protein>
<dbReference type="InterPro" id="IPR051923">
    <property type="entry name" value="Glycosyl_Hydrolase_39"/>
</dbReference>
<sequence length="664" mass="75329">MAAILLRLLVILSSAKAAALAEVIIIPTTSSTSSRIETFPMTPFWASTGLCPPEPRNASGKFLLSRDTLLNLELIASLTKDAVKHVRIHWLLELLQVSLEEGNFRYNFTELDSFLDLLKHFGLTPGFELMGVPLGELSTQITHSERFWKDLVQQLVEHYLQRYGASYVGEWRFETWNEPDLKTYNMLNFSVNDYLIYVNAIRIGLDAIGTKLSSITDSPGPSVVRLGLNGPAGLFKAEEHHPLCWGALDGCNTMPNQCPFDTITFHRKGSGRWASEVLDGGRKLMNDILTRFPNLRKMKFANDEADPIGSWSTGRPFQADVRYAVMLFSIVSQHWTAMVNTGDEFGQHFQFLSNDNAFLSYYPYVFEQRTLLARFQMNETVPPHVQFVAKPVYSALGMLGRLGERATRTHFLKGNVSYIVSFDDRSPPSYLCMVASRSNDSFPLTVRRSWFNFTLPLNVFGTTRVSYLVEALQDGLNDPFRVWQWQGRPGYPSARQLAAMRAVQFPSVLNRGGVAEMVRFDQHSDSMTLSVNLSLSGPWILSVRICSSFKLFGPVQRVRVRPVFEDDVLIFWAAPDWGSVRCIQKYEVWFRPLQSAAVGKEKCQWRAINKHQHTPFTFFQYVTDSALTCTGVSGYYKVRAVDMFNRPAPFSPVVRYKARQGENL</sequence>
<evidence type="ECO:0000259" key="8">
    <source>
        <dbReference type="Pfam" id="PF21200"/>
    </source>
</evidence>
<evidence type="ECO:0000256" key="2">
    <source>
        <dbReference type="ARBA" id="ARBA00022729"/>
    </source>
</evidence>
<dbReference type="SUPFAM" id="SSF51011">
    <property type="entry name" value="Glycosyl hydrolase domain"/>
    <property type="match status" value="1"/>
</dbReference>
<feature type="signal peptide" evidence="6">
    <location>
        <begin position="1"/>
        <end position="21"/>
    </location>
</feature>
<dbReference type="STRING" id="74873.A0A084VKV0"/>
<dbReference type="PANTHER" id="PTHR12631:SF8">
    <property type="entry name" value="ALPHA-L-IDURONIDASE"/>
    <property type="match status" value="1"/>
</dbReference>
<dbReference type="InterPro" id="IPR017853">
    <property type="entry name" value="GH"/>
</dbReference>
<dbReference type="OrthoDB" id="15153at2759"/>
<dbReference type="Gene3D" id="2.60.40.1500">
    <property type="entry name" value="Glycosyl hydrolase domain, family 39"/>
    <property type="match status" value="1"/>
</dbReference>
<reference evidence="9 11" key="1">
    <citation type="journal article" date="2014" name="BMC Genomics">
        <title>Genome sequence of Anopheles sinensis provides insight into genetics basis of mosquito competence for malaria parasites.</title>
        <authorList>
            <person name="Zhou D."/>
            <person name="Zhang D."/>
            <person name="Ding G."/>
            <person name="Shi L."/>
            <person name="Hou Q."/>
            <person name="Ye Y."/>
            <person name="Xu Y."/>
            <person name="Zhou H."/>
            <person name="Xiong C."/>
            <person name="Li S."/>
            <person name="Yu J."/>
            <person name="Hong S."/>
            <person name="Yu X."/>
            <person name="Zou P."/>
            <person name="Chen C."/>
            <person name="Chang X."/>
            <person name="Wang W."/>
            <person name="Lv Y."/>
            <person name="Sun Y."/>
            <person name="Ma L."/>
            <person name="Shen B."/>
            <person name="Zhu C."/>
        </authorList>
    </citation>
    <scope>NUCLEOTIDE SEQUENCE [LARGE SCALE GENOMIC DNA]</scope>
</reference>
<dbReference type="InterPro" id="IPR049165">
    <property type="entry name" value="GH39_as"/>
</dbReference>
<feature type="domain" description="Glycosyl hydrolases family 39 N-terminal catalytic" evidence="7">
    <location>
        <begin position="40"/>
        <end position="507"/>
    </location>
</feature>
<dbReference type="OMA" id="AYNFSHL"/>
<evidence type="ECO:0000259" key="7">
    <source>
        <dbReference type="Pfam" id="PF01229"/>
    </source>
</evidence>
<dbReference type="EnsemblMetazoa" id="ASIC005970-RA">
    <property type="protein sequence ID" value="ASIC005970-PA"/>
    <property type="gene ID" value="ASIC005970"/>
</dbReference>
<dbReference type="Pfam" id="PF01229">
    <property type="entry name" value="Glyco_hydro_39"/>
    <property type="match status" value="1"/>
</dbReference>
<name>A0A084VKV0_ANOSI</name>
<evidence type="ECO:0000313" key="10">
    <source>
        <dbReference type="EnsemblMetazoa" id="ASIC005970-PA"/>
    </source>
</evidence>
<evidence type="ECO:0000256" key="5">
    <source>
        <dbReference type="PIRSR" id="PIRSR600514-1"/>
    </source>
</evidence>
<dbReference type="PANTHER" id="PTHR12631">
    <property type="entry name" value="ALPHA-L-IDURONIDASE"/>
    <property type="match status" value="1"/>
</dbReference>
<evidence type="ECO:0000313" key="11">
    <source>
        <dbReference type="Proteomes" id="UP000030765"/>
    </source>
</evidence>
<dbReference type="PROSITE" id="PS01027">
    <property type="entry name" value="GLYCOSYL_HYDROL_F39"/>
    <property type="match status" value="1"/>
</dbReference>
<evidence type="ECO:0000256" key="3">
    <source>
        <dbReference type="ARBA" id="ARBA00022801"/>
    </source>
</evidence>
<dbReference type="Proteomes" id="UP000030765">
    <property type="component" value="Unassembled WGS sequence"/>
</dbReference>
<keyword evidence="3" id="KW-0378">Hydrolase</keyword>
<dbReference type="Gene3D" id="2.60.40.10">
    <property type="entry name" value="Immunoglobulins"/>
    <property type="match status" value="1"/>
</dbReference>
<feature type="domain" description="Alpha-L-iduronidase C-terminal" evidence="8">
    <location>
        <begin position="557"/>
        <end position="657"/>
    </location>
</feature>
<accession>A0A084VKV0</accession>
<reference evidence="10" key="2">
    <citation type="submission" date="2020-05" db="UniProtKB">
        <authorList>
            <consortium name="EnsemblMetazoa"/>
        </authorList>
    </citation>
    <scope>IDENTIFICATION</scope>
</reference>
<gene>
    <name evidence="9" type="ORF">ZHAS_00005970</name>
</gene>
<comment type="similarity">
    <text evidence="1">Belongs to the glycosyl hydrolase 39 family.</text>
</comment>
<dbReference type="SUPFAM" id="SSF51445">
    <property type="entry name" value="(Trans)glycosidases"/>
    <property type="match status" value="1"/>
</dbReference>
<dbReference type="InterPro" id="IPR049167">
    <property type="entry name" value="GH39_C"/>
</dbReference>
<dbReference type="GO" id="GO:0003940">
    <property type="term" value="F:L-iduronidase activity"/>
    <property type="evidence" value="ECO:0007669"/>
    <property type="project" value="TreeGrafter"/>
</dbReference>
<dbReference type="PRINTS" id="PR00745">
    <property type="entry name" value="GLHYDRLASE39"/>
</dbReference>
<feature type="active site" description="Proton donor" evidence="5">
    <location>
        <position position="178"/>
    </location>
</feature>
<keyword evidence="11" id="KW-1185">Reference proteome</keyword>
<dbReference type="FunFam" id="3.20.20.80:FF:000245">
    <property type="entry name" value="Histone H2B"/>
    <property type="match status" value="1"/>
</dbReference>
<keyword evidence="2 6" id="KW-0732">Signal</keyword>
<feature type="chain" id="PRO_5001783732" evidence="6">
    <location>
        <begin position="22"/>
        <end position="664"/>
    </location>
</feature>
<evidence type="ECO:0000256" key="4">
    <source>
        <dbReference type="ARBA" id="ARBA00023295"/>
    </source>
</evidence>
<evidence type="ECO:0000313" key="9">
    <source>
        <dbReference type="EMBL" id="KFB38594.1"/>
    </source>
</evidence>
<organism evidence="9">
    <name type="scientific">Anopheles sinensis</name>
    <name type="common">Mosquito</name>
    <dbReference type="NCBI Taxonomy" id="74873"/>
    <lineage>
        <taxon>Eukaryota</taxon>
        <taxon>Metazoa</taxon>
        <taxon>Ecdysozoa</taxon>
        <taxon>Arthropoda</taxon>
        <taxon>Hexapoda</taxon>
        <taxon>Insecta</taxon>
        <taxon>Pterygota</taxon>
        <taxon>Neoptera</taxon>
        <taxon>Endopterygota</taxon>
        <taxon>Diptera</taxon>
        <taxon>Nematocera</taxon>
        <taxon>Culicoidea</taxon>
        <taxon>Culicidae</taxon>
        <taxon>Anophelinae</taxon>
        <taxon>Anopheles</taxon>
    </lineage>
</organism>
<dbReference type="VEuPathDB" id="VectorBase:ASIC005970"/>
<evidence type="ECO:0000256" key="6">
    <source>
        <dbReference type="SAM" id="SignalP"/>
    </source>
</evidence>
<dbReference type="VEuPathDB" id="VectorBase:ASIS005253"/>
<proteinExistence type="inferred from homology"/>
<dbReference type="EMBL" id="KE524956">
    <property type="protein sequence ID" value="KFB38594.1"/>
    <property type="molecule type" value="Genomic_DNA"/>
</dbReference>